<dbReference type="SMART" id="SM00365">
    <property type="entry name" value="LRR_SD22"/>
    <property type="match status" value="4"/>
</dbReference>
<sequence length="1011" mass="115979">MELQLLLLLTTVSAALGQLEQYLSCGQGKCDRSYDSLTCPQSMGYEFELSVARTGIKIQCRTNISHIDTSYLEGCNFPNVTALWFEYCPMPNVSFTRFLNEVGINSSNVTHFRFHNYGVRGEQVLRDDHFEGFQNLEYVDMTGNYFTDIPDSLFKETSELHTLNLIDNNVTTLSESLFSNTPKVKMLTLEGNNLFNLPVNVFSNLKELTNISLYNNALSDIHPEIFSDLYNLLLIELADNNFSELPSDLFINNTKLRTVSLRKNKLETLPESLFTANNELVQIKLSKNNLQTLPENIFKESKNVVLLNMGRNKISSLPPKIFQNMVELRNLSIEYNQLESFPENLFSGLSNVLQIDLKNNLLISLHQQAFQSTQNLIDLHLTGNRLTELPERIFEKCTSLSELHISYNNLTSLPYSLFPKDSKSKLRLVDLSYNNLSSLCHLTDDICVVPATPFNDQFNLELVNLAANKLSYIPHDFQNILVNLKKLSFRGNMIKIIDNLDFQSKHVVIDLRNNYIERYLINLDIMPFLGKKKLEIYLSGNNIICDCFSYGLLRIIKNETILPFSIKILDIKDVQCSGPESHKNQDFLRLNSLDLTCKLEEYHSDDEQGCTHPCQCSIRFHDKQHIMNCSNSGLSDVPVVPESFINKSLTLNLDKNSITSLISLQKPEYKNVTELNVATNKLDYIDIPFLPKNLKMLDIRNNQINNISQAVADRWNNTNITVSLSDNPWVCDCSLQPLYNFILDHNHDKVLDVGSVYCAVAPEVEKDGEMEPVKILDMRTDQFCPYALPLEVMVTLSVVIVLTVTFSVIGTVVYYRNNEAIKVWLFSHHLCLCWVTEEELDADKKYDAFISYSHKDEEFVNQLLVPGLESGDPVYRICLHYRDWVPGEYIQNQILSSVKASRRTVVVLSKNFIESVWGQMEFKAAHSQALQDNTNRIIVIVYGEIPPESSMDEELKLYIATKTYLKWGDTKFWERLRYAMPHPQYPINNNKRKRLNTDKIELCKANSDKTV</sequence>
<dbReference type="GO" id="GO:0005886">
    <property type="term" value="C:plasma membrane"/>
    <property type="evidence" value="ECO:0007669"/>
    <property type="project" value="TreeGrafter"/>
</dbReference>
<dbReference type="InterPro" id="IPR000372">
    <property type="entry name" value="LRRNT"/>
</dbReference>
<feature type="signal peptide" evidence="12">
    <location>
        <begin position="1"/>
        <end position="17"/>
    </location>
</feature>
<dbReference type="InterPro" id="IPR032675">
    <property type="entry name" value="LRR_dom_sf"/>
</dbReference>
<dbReference type="Proteomes" id="UP001497623">
    <property type="component" value="Unassembled WGS sequence"/>
</dbReference>
<dbReference type="PRINTS" id="PR01537">
    <property type="entry name" value="INTRLKN1R1F"/>
</dbReference>
<dbReference type="InterPro" id="IPR001611">
    <property type="entry name" value="Leu-rich_rpt"/>
</dbReference>
<dbReference type="InterPro" id="IPR026906">
    <property type="entry name" value="LRR_5"/>
</dbReference>
<dbReference type="SUPFAM" id="SSF52058">
    <property type="entry name" value="L domain-like"/>
    <property type="match status" value="2"/>
</dbReference>
<evidence type="ECO:0000313" key="15">
    <source>
        <dbReference type="Proteomes" id="UP001497623"/>
    </source>
</evidence>
<feature type="chain" id="PRO_5043438736" description="TIR domain-containing protein" evidence="12">
    <location>
        <begin position="18"/>
        <end position="1011"/>
    </location>
</feature>
<evidence type="ECO:0000256" key="3">
    <source>
        <dbReference type="ARBA" id="ARBA00022614"/>
    </source>
</evidence>
<evidence type="ECO:0000256" key="2">
    <source>
        <dbReference type="ARBA" id="ARBA00009634"/>
    </source>
</evidence>
<evidence type="ECO:0000256" key="9">
    <source>
        <dbReference type="ARBA" id="ARBA00023170"/>
    </source>
</evidence>
<evidence type="ECO:0000256" key="8">
    <source>
        <dbReference type="ARBA" id="ARBA00023136"/>
    </source>
</evidence>
<feature type="domain" description="TIR" evidence="13">
    <location>
        <begin position="844"/>
        <end position="980"/>
    </location>
</feature>
<dbReference type="PROSITE" id="PS51450">
    <property type="entry name" value="LRR"/>
    <property type="match status" value="3"/>
</dbReference>
<dbReference type="Pfam" id="PF13306">
    <property type="entry name" value="LRR_5"/>
    <property type="match status" value="2"/>
</dbReference>
<dbReference type="FunFam" id="3.40.50.10140:FF:000026">
    <property type="entry name" value="Toll-like receptor 2"/>
    <property type="match status" value="1"/>
</dbReference>
<keyword evidence="15" id="KW-1185">Reference proteome</keyword>
<gene>
    <name evidence="14" type="ORF">MNOR_LOCUS5383</name>
</gene>
<dbReference type="SUPFAM" id="SSF52200">
    <property type="entry name" value="Toll/Interleukin receptor TIR domain"/>
    <property type="match status" value="1"/>
</dbReference>
<comment type="caution">
    <text evidence="14">The sequence shown here is derived from an EMBL/GenBank/DDBJ whole genome shotgun (WGS) entry which is preliminary data.</text>
</comment>
<protein>
    <recommendedName>
        <fullName evidence="13">TIR domain-containing protein</fullName>
    </recommendedName>
</protein>
<reference evidence="14 15" key="1">
    <citation type="submission" date="2024-05" db="EMBL/GenBank/DDBJ databases">
        <authorList>
            <person name="Wallberg A."/>
        </authorList>
    </citation>
    <scope>NUCLEOTIDE SEQUENCE [LARGE SCALE GENOMIC DNA]</scope>
</reference>
<dbReference type="SMART" id="SM00082">
    <property type="entry name" value="LRRCT"/>
    <property type="match status" value="2"/>
</dbReference>
<name>A0AAV2Q067_MEGNR</name>
<proteinExistence type="inferred from homology"/>
<accession>A0AAV2Q067</accession>
<evidence type="ECO:0000256" key="6">
    <source>
        <dbReference type="ARBA" id="ARBA00022737"/>
    </source>
</evidence>
<comment type="similarity">
    <text evidence="2">Belongs to the Toll-like receptor family.</text>
</comment>
<dbReference type="InterPro" id="IPR000483">
    <property type="entry name" value="Cys-rich_flank_reg_C"/>
</dbReference>
<dbReference type="SMART" id="SM00013">
    <property type="entry name" value="LRRNT"/>
    <property type="match status" value="1"/>
</dbReference>
<evidence type="ECO:0000256" key="12">
    <source>
        <dbReference type="SAM" id="SignalP"/>
    </source>
</evidence>
<evidence type="ECO:0000256" key="7">
    <source>
        <dbReference type="ARBA" id="ARBA00022989"/>
    </source>
</evidence>
<keyword evidence="7 11" id="KW-1133">Transmembrane helix</keyword>
<dbReference type="PANTHER" id="PTHR24365:SF541">
    <property type="entry name" value="PROTEIN TOLL-RELATED"/>
    <property type="match status" value="1"/>
</dbReference>
<dbReference type="Gene3D" id="3.80.10.10">
    <property type="entry name" value="Ribonuclease Inhibitor"/>
    <property type="match status" value="4"/>
</dbReference>
<keyword evidence="6" id="KW-0677">Repeat</keyword>
<evidence type="ECO:0000256" key="11">
    <source>
        <dbReference type="SAM" id="Phobius"/>
    </source>
</evidence>
<keyword evidence="10" id="KW-0325">Glycoprotein</keyword>
<dbReference type="SMART" id="SM00364">
    <property type="entry name" value="LRR_BAC"/>
    <property type="match status" value="7"/>
</dbReference>
<dbReference type="SMART" id="SM00369">
    <property type="entry name" value="LRR_TYP"/>
    <property type="match status" value="14"/>
</dbReference>
<organism evidence="14 15">
    <name type="scientific">Meganyctiphanes norvegica</name>
    <name type="common">Northern krill</name>
    <name type="synonym">Thysanopoda norvegica</name>
    <dbReference type="NCBI Taxonomy" id="48144"/>
    <lineage>
        <taxon>Eukaryota</taxon>
        <taxon>Metazoa</taxon>
        <taxon>Ecdysozoa</taxon>
        <taxon>Arthropoda</taxon>
        <taxon>Crustacea</taxon>
        <taxon>Multicrustacea</taxon>
        <taxon>Malacostraca</taxon>
        <taxon>Eumalacostraca</taxon>
        <taxon>Eucarida</taxon>
        <taxon>Euphausiacea</taxon>
        <taxon>Euphausiidae</taxon>
        <taxon>Meganyctiphanes</taxon>
    </lineage>
</organism>
<evidence type="ECO:0000259" key="13">
    <source>
        <dbReference type="PROSITE" id="PS50104"/>
    </source>
</evidence>
<evidence type="ECO:0000256" key="10">
    <source>
        <dbReference type="ARBA" id="ARBA00023180"/>
    </source>
</evidence>
<evidence type="ECO:0000313" key="14">
    <source>
        <dbReference type="EMBL" id="CAL4066136.1"/>
    </source>
</evidence>
<keyword evidence="3" id="KW-0433">Leucine-rich repeat</keyword>
<dbReference type="AlphaFoldDB" id="A0AAV2Q067"/>
<dbReference type="InterPro" id="IPR003591">
    <property type="entry name" value="Leu-rich_rpt_typical-subtyp"/>
</dbReference>
<dbReference type="SMART" id="SM00255">
    <property type="entry name" value="TIR"/>
    <property type="match status" value="1"/>
</dbReference>
<keyword evidence="9" id="KW-0675">Receptor</keyword>
<dbReference type="PROSITE" id="PS50104">
    <property type="entry name" value="TIR"/>
    <property type="match status" value="1"/>
</dbReference>
<dbReference type="InterPro" id="IPR000157">
    <property type="entry name" value="TIR_dom"/>
</dbReference>
<dbReference type="Gene3D" id="3.40.50.10140">
    <property type="entry name" value="Toll/interleukin-1 receptor homology (TIR) domain"/>
    <property type="match status" value="1"/>
</dbReference>
<dbReference type="Pfam" id="PF13855">
    <property type="entry name" value="LRR_8"/>
    <property type="match status" value="1"/>
</dbReference>
<evidence type="ECO:0000256" key="4">
    <source>
        <dbReference type="ARBA" id="ARBA00022692"/>
    </source>
</evidence>
<dbReference type="Pfam" id="PF01582">
    <property type="entry name" value="TIR"/>
    <property type="match status" value="1"/>
</dbReference>
<evidence type="ECO:0000256" key="1">
    <source>
        <dbReference type="ARBA" id="ARBA00004479"/>
    </source>
</evidence>
<dbReference type="FunFam" id="3.80.10.10:FF:001164">
    <property type="entry name" value="GH01279p"/>
    <property type="match status" value="1"/>
</dbReference>
<keyword evidence="8 11" id="KW-0472">Membrane</keyword>
<keyword evidence="5 12" id="KW-0732">Signal</keyword>
<evidence type="ECO:0000256" key="5">
    <source>
        <dbReference type="ARBA" id="ARBA00022729"/>
    </source>
</evidence>
<dbReference type="InterPro" id="IPR035897">
    <property type="entry name" value="Toll_tir_struct_dom_sf"/>
</dbReference>
<dbReference type="PANTHER" id="PTHR24365">
    <property type="entry name" value="TOLL-LIKE RECEPTOR"/>
    <property type="match status" value="1"/>
</dbReference>
<comment type="subcellular location">
    <subcellularLocation>
        <location evidence="1">Membrane</location>
        <topology evidence="1">Single-pass type I membrane protein</topology>
    </subcellularLocation>
</comment>
<feature type="transmembrane region" description="Helical" evidence="11">
    <location>
        <begin position="792"/>
        <end position="815"/>
    </location>
</feature>
<dbReference type="GO" id="GO:0038023">
    <property type="term" value="F:signaling receptor activity"/>
    <property type="evidence" value="ECO:0007669"/>
    <property type="project" value="TreeGrafter"/>
</dbReference>
<dbReference type="GO" id="GO:0007165">
    <property type="term" value="P:signal transduction"/>
    <property type="evidence" value="ECO:0007669"/>
    <property type="project" value="InterPro"/>
</dbReference>
<dbReference type="EMBL" id="CAXKWB010002073">
    <property type="protein sequence ID" value="CAL4066136.1"/>
    <property type="molecule type" value="Genomic_DNA"/>
</dbReference>
<keyword evidence="4 11" id="KW-0812">Transmembrane</keyword>